<reference evidence="10 11" key="1">
    <citation type="submission" date="2016-07" db="EMBL/GenBank/DDBJ databases">
        <title>Draft genome of the white-rot fungus Obba rivulosa 3A-2.</title>
        <authorList>
            <consortium name="DOE Joint Genome Institute"/>
            <person name="Miettinen O."/>
            <person name="Riley R."/>
            <person name="Acob R."/>
            <person name="Barry K."/>
            <person name="Cullen D."/>
            <person name="De Vries R."/>
            <person name="Hainaut M."/>
            <person name="Hatakka A."/>
            <person name="Henrissat B."/>
            <person name="Hilden K."/>
            <person name="Kuo R."/>
            <person name="Labutti K."/>
            <person name="Lipzen A."/>
            <person name="Makela M.R."/>
            <person name="Sandor L."/>
            <person name="Spatafora J.W."/>
            <person name="Grigoriev I.V."/>
            <person name="Hibbett D.S."/>
        </authorList>
    </citation>
    <scope>NUCLEOTIDE SEQUENCE [LARGE SCALE GENOMIC DNA]</scope>
    <source>
        <strain evidence="10 11">3A-2</strain>
    </source>
</reference>
<keyword evidence="6" id="KW-0539">Nucleus</keyword>
<sequence length="379" mass="41784">MTDDYFTQLHPAFEAYLSDPTAAHSAEPAAHGLDQYDYSKQSFDFSHYTQAAADILAPHPDQFESELDSLVPFDSDINLLSVPIDTTGDLFSLLRSDTPTYGTLSSFTASTESVSAYDSSYNDTLSVHSESVYSYVPSPTNNYSQSDYGYSQQLDMEFQRMAMPPHDDNSFGTIPPSPSIRSSPSSVPNISHYSPTTSFSSPRGSFSDYEPAQPQQVRIGSSAASDYYPQTRVQLNERPQYPGASARSVPAQDNTSQVPSIPSMSQTTSHRSIRADSMQDDGKRKYQCPSCPRAFVRAFNLKTHMQTHDPNRAKPYTCTFKSCGRSFSRKHDLTRHNVSIHRAEASSGSPVGVGKGDREWCDSCGKSYGKGKDKGCDCE</sequence>
<evidence type="ECO:0000256" key="7">
    <source>
        <dbReference type="PROSITE-ProRule" id="PRU00042"/>
    </source>
</evidence>
<dbReference type="SUPFAM" id="SSF57667">
    <property type="entry name" value="beta-beta-alpha zinc fingers"/>
    <property type="match status" value="1"/>
</dbReference>
<organism evidence="10 11">
    <name type="scientific">Obba rivulosa</name>
    <dbReference type="NCBI Taxonomy" id="1052685"/>
    <lineage>
        <taxon>Eukaryota</taxon>
        <taxon>Fungi</taxon>
        <taxon>Dikarya</taxon>
        <taxon>Basidiomycota</taxon>
        <taxon>Agaricomycotina</taxon>
        <taxon>Agaricomycetes</taxon>
        <taxon>Polyporales</taxon>
        <taxon>Gelatoporiaceae</taxon>
        <taxon>Obba</taxon>
    </lineage>
</organism>
<evidence type="ECO:0000256" key="6">
    <source>
        <dbReference type="ARBA" id="ARBA00023242"/>
    </source>
</evidence>
<feature type="domain" description="C2H2-type" evidence="9">
    <location>
        <begin position="316"/>
        <end position="346"/>
    </location>
</feature>
<gene>
    <name evidence="10" type="ORF">OBBRIDRAFT_694754</name>
</gene>
<proteinExistence type="predicted"/>
<keyword evidence="3" id="KW-0677">Repeat</keyword>
<feature type="region of interest" description="Disordered" evidence="8">
    <location>
        <begin position="162"/>
        <end position="226"/>
    </location>
</feature>
<feature type="compositionally biased region" description="Polar residues" evidence="8">
    <location>
        <begin position="192"/>
        <end position="204"/>
    </location>
</feature>
<dbReference type="PROSITE" id="PS50157">
    <property type="entry name" value="ZINC_FINGER_C2H2_2"/>
    <property type="match status" value="2"/>
</dbReference>
<feature type="compositionally biased region" description="Polar residues" evidence="8">
    <location>
        <begin position="251"/>
        <end position="270"/>
    </location>
</feature>
<dbReference type="SMART" id="SM00355">
    <property type="entry name" value="ZnF_C2H2"/>
    <property type="match status" value="2"/>
</dbReference>
<dbReference type="GO" id="GO:0008270">
    <property type="term" value="F:zinc ion binding"/>
    <property type="evidence" value="ECO:0007669"/>
    <property type="project" value="UniProtKB-KW"/>
</dbReference>
<evidence type="ECO:0000259" key="9">
    <source>
        <dbReference type="PROSITE" id="PS50157"/>
    </source>
</evidence>
<evidence type="ECO:0000256" key="2">
    <source>
        <dbReference type="ARBA" id="ARBA00022723"/>
    </source>
</evidence>
<dbReference type="PANTHER" id="PTHR16515">
    <property type="entry name" value="PR DOMAIN ZINC FINGER PROTEIN"/>
    <property type="match status" value="1"/>
</dbReference>
<dbReference type="EMBL" id="KV722330">
    <property type="protein sequence ID" value="OCH96688.1"/>
    <property type="molecule type" value="Genomic_DNA"/>
</dbReference>
<comment type="subcellular location">
    <subcellularLocation>
        <location evidence="1">Nucleus</location>
    </subcellularLocation>
</comment>
<dbReference type="Gene3D" id="3.30.160.60">
    <property type="entry name" value="Classic Zinc Finger"/>
    <property type="match status" value="2"/>
</dbReference>
<feature type="compositionally biased region" description="Low complexity" evidence="8">
    <location>
        <begin position="179"/>
        <end position="191"/>
    </location>
</feature>
<evidence type="ECO:0000256" key="3">
    <source>
        <dbReference type="ARBA" id="ARBA00022737"/>
    </source>
</evidence>
<dbReference type="AlphaFoldDB" id="A0A8E2DVK8"/>
<dbReference type="OrthoDB" id="8117402at2759"/>
<feature type="region of interest" description="Disordered" evidence="8">
    <location>
        <begin position="239"/>
        <end position="285"/>
    </location>
</feature>
<keyword evidence="11" id="KW-1185">Reference proteome</keyword>
<evidence type="ECO:0000256" key="8">
    <source>
        <dbReference type="SAM" id="MobiDB-lite"/>
    </source>
</evidence>
<evidence type="ECO:0000256" key="4">
    <source>
        <dbReference type="ARBA" id="ARBA00022771"/>
    </source>
</evidence>
<dbReference type="InterPro" id="IPR036236">
    <property type="entry name" value="Znf_C2H2_sf"/>
</dbReference>
<feature type="domain" description="C2H2-type" evidence="9">
    <location>
        <begin position="286"/>
        <end position="313"/>
    </location>
</feature>
<dbReference type="GO" id="GO:0010468">
    <property type="term" value="P:regulation of gene expression"/>
    <property type="evidence" value="ECO:0007669"/>
    <property type="project" value="TreeGrafter"/>
</dbReference>
<dbReference type="InterPro" id="IPR050331">
    <property type="entry name" value="Zinc_finger"/>
</dbReference>
<dbReference type="PROSITE" id="PS00028">
    <property type="entry name" value="ZINC_FINGER_C2H2_1"/>
    <property type="match status" value="2"/>
</dbReference>
<dbReference type="Pfam" id="PF00096">
    <property type="entry name" value="zf-C2H2"/>
    <property type="match status" value="2"/>
</dbReference>
<keyword evidence="2" id="KW-0479">Metal-binding</keyword>
<dbReference type="Proteomes" id="UP000250043">
    <property type="component" value="Unassembled WGS sequence"/>
</dbReference>
<accession>A0A8E2DVK8</accession>
<protein>
    <recommendedName>
        <fullName evidence="9">C2H2-type domain-containing protein</fullName>
    </recommendedName>
</protein>
<name>A0A8E2DVK8_9APHY</name>
<feature type="non-terminal residue" evidence="10">
    <location>
        <position position="379"/>
    </location>
</feature>
<keyword evidence="4 7" id="KW-0863">Zinc-finger</keyword>
<dbReference type="PANTHER" id="PTHR16515:SF49">
    <property type="entry name" value="GASTRULA ZINC FINGER PROTEIN XLCGF49.1-LIKE-RELATED"/>
    <property type="match status" value="1"/>
</dbReference>
<dbReference type="GO" id="GO:0005634">
    <property type="term" value="C:nucleus"/>
    <property type="evidence" value="ECO:0007669"/>
    <property type="project" value="UniProtKB-SubCell"/>
</dbReference>
<evidence type="ECO:0000313" key="10">
    <source>
        <dbReference type="EMBL" id="OCH96688.1"/>
    </source>
</evidence>
<evidence type="ECO:0000313" key="11">
    <source>
        <dbReference type="Proteomes" id="UP000250043"/>
    </source>
</evidence>
<feature type="compositionally biased region" description="Polar residues" evidence="8">
    <location>
        <begin position="213"/>
        <end position="224"/>
    </location>
</feature>
<evidence type="ECO:0000256" key="5">
    <source>
        <dbReference type="ARBA" id="ARBA00022833"/>
    </source>
</evidence>
<dbReference type="InterPro" id="IPR013087">
    <property type="entry name" value="Znf_C2H2_type"/>
</dbReference>
<keyword evidence="5" id="KW-0862">Zinc</keyword>
<evidence type="ECO:0000256" key="1">
    <source>
        <dbReference type="ARBA" id="ARBA00004123"/>
    </source>
</evidence>